<dbReference type="EMBL" id="DYWC01000019">
    <property type="protein sequence ID" value="HJF85901.1"/>
    <property type="molecule type" value="Genomic_DNA"/>
</dbReference>
<organism evidence="3 4">
    <name type="scientific">Companilactobacillus farciminis</name>
    <dbReference type="NCBI Taxonomy" id="1612"/>
    <lineage>
        <taxon>Bacteria</taxon>
        <taxon>Bacillati</taxon>
        <taxon>Bacillota</taxon>
        <taxon>Bacilli</taxon>
        <taxon>Lactobacillales</taxon>
        <taxon>Lactobacillaceae</taxon>
        <taxon>Companilactobacillus</taxon>
    </lineage>
</organism>
<reference evidence="2" key="4">
    <citation type="submission" date="2021-09" db="EMBL/GenBank/DDBJ databases">
        <authorList>
            <person name="Gilroy R."/>
        </authorList>
    </citation>
    <scope>NUCLEOTIDE SEQUENCE</scope>
    <source>
        <strain evidence="2">7886</strain>
    </source>
</reference>
<evidence type="ECO:0000313" key="3">
    <source>
        <dbReference type="EMBL" id="TDG73613.1"/>
    </source>
</evidence>
<sequence>MDRSMQGLIMGFVAFIVVFGLSMLKVSQTVIGAVLVVAILLSAVIMRRIK</sequence>
<name>A0A4R5NGI6_9LACO</name>
<feature type="transmembrane region" description="Helical" evidence="1">
    <location>
        <begin position="7"/>
        <end position="24"/>
    </location>
</feature>
<keyword evidence="1" id="KW-1133">Transmembrane helix</keyword>
<reference evidence="3 4" key="1">
    <citation type="journal article" date="2019" name="Appl. Microbiol. Biotechnol.">
        <title>Uncovering carbohydrate metabolism through a genotype-phenotype association study of 56 lactic acid bacteria genomes.</title>
        <authorList>
            <person name="Buron-Moles G."/>
            <person name="Chailyan A."/>
            <person name="Dolejs I."/>
            <person name="Forster J."/>
            <person name="Miks M.H."/>
        </authorList>
    </citation>
    <scope>NUCLEOTIDE SEQUENCE [LARGE SCALE GENOMIC DNA]</scope>
    <source>
        <strain evidence="3 4">ATCC 29644</strain>
    </source>
</reference>
<gene>
    <name evidence="3" type="ORF">C5L30_000552</name>
    <name evidence="2" type="ORF">K8V88_00520</name>
</gene>
<feature type="transmembrane region" description="Helical" evidence="1">
    <location>
        <begin position="30"/>
        <end position="49"/>
    </location>
</feature>
<dbReference type="AlphaFoldDB" id="A0A4R5NGI6"/>
<keyword evidence="4" id="KW-1185">Reference proteome</keyword>
<dbReference type="RefSeq" id="WP_010018312.1">
    <property type="nucleotide sequence ID" value="NZ_BHYW01000001.1"/>
</dbReference>
<reference evidence="3" key="2">
    <citation type="submission" date="2019-02" db="EMBL/GenBank/DDBJ databases">
        <authorList>
            <person name="Buron G."/>
            <person name="Chaylann A."/>
            <person name="Dolejs I."/>
            <person name="Forster J."/>
            <person name="Miks M.H."/>
        </authorList>
    </citation>
    <scope>NUCLEOTIDE SEQUENCE</scope>
    <source>
        <strain evidence="3">ATCC 29644</strain>
    </source>
</reference>
<reference evidence="2" key="3">
    <citation type="journal article" date="2021" name="PeerJ">
        <title>Extensive microbial diversity within the chicken gut microbiome revealed by metagenomics and culture.</title>
        <authorList>
            <person name="Gilroy R."/>
            <person name="Ravi A."/>
            <person name="Getino M."/>
            <person name="Pursley I."/>
            <person name="Horton D.L."/>
            <person name="Alikhan N.F."/>
            <person name="Baker D."/>
            <person name="Gharbi K."/>
            <person name="Hall N."/>
            <person name="Watson M."/>
            <person name="Adriaenssens E.M."/>
            <person name="Foster-Nyarko E."/>
            <person name="Jarju S."/>
            <person name="Secka A."/>
            <person name="Antonio M."/>
            <person name="Oren A."/>
            <person name="Chaudhuri R.R."/>
            <person name="La Ragione R."/>
            <person name="Hildebrand F."/>
            <person name="Pallen M.J."/>
        </authorList>
    </citation>
    <scope>NUCLEOTIDE SEQUENCE</scope>
    <source>
        <strain evidence="2">7886</strain>
    </source>
</reference>
<evidence type="ECO:0000313" key="2">
    <source>
        <dbReference type="EMBL" id="HJF85901.1"/>
    </source>
</evidence>
<comment type="caution">
    <text evidence="3">The sequence shown here is derived from an EMBL/GenBank/DDBJ whole genome shotgun (WGS) entry which is preliminary data.</text>
</comment>
<dbReference type="Proteomes" id="UP000295257">
    <property type="component" value="Unassembled WGS sequence"/>
</dbReference>
<keyword evidence="1" id="KW-0812">Transmembrane</keyword>
<proteinExistence type="predicted"/>
<keyword evidence="1" id="KW-0472">Membrane</keyword>
<dbReference type="Proteomes" id="UP000747013">
    <property type="component" value="Unassembled WGS sequence"/>
</dbReference>
<evidence type="ECO:0000313" key="4">
    <source>
        <dbReference type="Proteomes" id="UP000295257"/>
    </source>
</evidence>
<evidence type="ECO:0000256" key="1">
    <source>
        <dbReference type="SAM" id="Phobius"/>
    </source>
</evidence>
<accession>A0A4R5NGI6</accession>
<protein>
    <submittedName>
        <fullName evidence="3">Uncharacterized protein</fullName>
    </submittedName>
</protein>
<dbReference type="EMBL" id="PUFN01000009">
    <property type="protein sequence ID" value="TDG73613.1"/>
    <property type="molecule type" value="Genomic_DNA"/>
</dbReference>